<organism evidence="1 2">
    <name type="scientific">Paracoccus alcaliphilus</name>
    <dbReference type="NCBI Taxonomy" id="34002"/>
    <lineage>
        <taxon>Bacteria</taxon>
        <taxon>Pseudomonadati</taxon>
        <taxon>Pseudomonadota</taxon>
        <taxon>Alphaproteobacteria</taxon>
        <taxon>Rhodobacterales</taxon>
        <taxon>Paracoccaceae</taxon>
        <taxon>Paracoccus</taxon>
    </lineage>
</organism>
<name>A0A1H8PLM8_9RHOB</name>
<dbReference type="AlphaFoldDB" id="A0A1H8PLM8"/>
<dbReference type="Proteomes" id="UP000199054">
    <property type="component" value="Unassembled WGS sequence"/>
</dbReference>
<evidence type="ECO:0000313" key="2">
    <source>
        <dbReference type="Proteomes" id="UP000199054"/>
    </source>
</evidence>
<dbReference type="RefSeq" id="WP_211657468.1">
    <property type="nucleotide sequence ID" value="NZ_FODE01000104.1"/>
</dbReference>
<gene>
    <name evidence="1" type="ORF">SAMN04489859_11041</name>
</gene>
<evidence type="ECO:0008006" key="3">
    <source>
        <dbReference type="Google" id="ProtNLM"/>
    </source>
</evidence>
<accession>A0A1H8PLM8</accession>
<dbReference type="STRING" id="34002.SAMN04489859_11041"/>
<proteinExistence type="predicted"/>
<dbReference type="CDD" id="cd20688">
    <property type="entry name" value="CdiI_Ecoli_Nm-like"/>
    <property type="match status" value="1"/>
</dbReference>
<keyword evidence="2" id="KW-1185">Reference proteome</keyword>
<evidence type="ECO:0000313" key="1">
    <source>
        <dbReference type="EMBL" id="SEO42862.1"/>
    </source>
</evidence>
<sequence>MNHQRISLPDHLHPVETYFNWISSDDLLRALENFSSGRGFNIEDNTCSFPSDIAEDEGISEDTVDYIEFWSYSGNEEVRVGFDSFEDIIMQISHIEIEKTPENAKLIGDLVKKITSHLKRNA</sequence>
<reference evidence="1 2" key="1">
    <citation type="submission" date="2016-10" db="EMBL/GenBank/DDBJ databases">
        <authorList>
            <person name="de Groot N.N."/>
        </authorList>
    </citation>
    <scope>NUCLEOTIDE SEQUENCE [LARGE SCALE GENOMIC DNA]</scope>
    <source>
        <strain evidence="1 2">DSM 8512</strain>
    </source>
</reference>
<dbReference type="InterPro" id="IPR041256">
    <property type="entry name" value="CdiI_4"/>
</dbReference>
<protein>
    <recommendedName>
        <fullName evidence="3">CDI immunity protein domain-containing protein</fullName>
    </recommendedName>
</protein>
<dbReference type="EMBL" id="FODE01000104">
    <property type="protein sequence ID" value="SEO42862.1"/>
    <property type="molecule type" value="Genomic_DNA"/>
</dbReference>